<keyword evidence="2 5" id="KW-0396">Initiation factor</keyword>
<dbReference type="InterPro" id="IPR006196">
    <property type="entry name" value="RNA-binding_domain_S1_IF1"/>
</dbReference>
<dbReference type="CDD" id="cd05793">
    <property type="entry name" value="S1_IF1A"/>
    <property type="match status" value="1"/>
</dbReference>
<name>E1QQN9_VULDI</name>
<dbReference type="PROSITE" id="PS50832">
    <property type="entry name" value="S1_IF1_TYPE"/>
    <property type="match status" value="1"/>
</dbReference>
<evidence type="ECO:0000256" key="3">
    <source>
        <dbReference type="ARBA" id="ARBA00022917"/>
    </source>
</evidence>
<comment type="function">
    <text evidence="4 5">Seems to be required for maximal rate of protein biosynthesis. Enhances ribosome dissociation into subunits and stabilizes the binding of the initiator Met-tRNA(I) to 40 S ribosomal subunits.</text>
</comment>
<dbReference type="NCBIfam" id="NF003084">
    <property type="entry name" value="PRK04012.1-3"/>
    <property type="match status" value="1"/>
</dbReference>
<dbReference type="HAMAP" id="MF_00216">
    <property type="entry name" value="aIF_1A"/>
    <property type="match status" value="1"/>
</dbReference>
<reference evidence="8" key="2">
    <citation type="journal article" date="2010" name="Stand. Genomic Sci.">
        <title>Complete genome sequence of Vulcanisaeta distributa type strain (IC-017T).</title>
        <authorList>
            <person name="Mavromatis K."/>
            <person name="Sikorski J."/>
            <person name="Pabst E."/>
            <person name="Teshima H."/>
            <person name="Lapidus A."/>
            <person name="Lucas S."/>
            <person name="Nolan M."/>
            <person name="Glavina Del Rio T."/>
            <person name="Cheng J."/>
            <person name="Bruce D."/>
            <person name="Goodwin L."/>
            <person name="Pitluck S."/>
            <person name="Liolios K."/>
            <person name="Ivanova N."/>
            <person name="Mikhailova N."/>
            <person name="Pati A."/>
            <person name="Chen A."/>
            <person name="Palaniappan K."/>
            <person name="Land M."/>
            <person name="Hauser L."/>
            <person name="Chang Y."/>
            <person name="Jeffries C."/>
            <person name="Rohde M."/>
            <person name="Spring S."/>
            <person name="Goker M."/>
            <person name="Wirth R."/>
            <person name="Woyke T."/>
            <person name="Bristow J."/>
            <person name="Eisen J."/>
            <person name="Markowitz V."/>
            <person name="Hugenholtz P."/>
            <person name="Klenk H."/>
            <person name="Kyrpides N."/>
        </authorList>
    </citation>
    <scope>NUCLEOTIDE SEQUENCE [LARGE SCALE GENOMIC DNA]</scope>
    <source>
        <strain evidence="8">DSM 14429 / JCM 11212 / NBRC 100878 / IC-017</strain>
    </source>
</reference>
<dbReference type="InterPro" id="IPR012340">
    <property type="entry name" value="NA-bd_OB-fold"/>
</dbReference>
<evidence type="ECO:0000256" key="4">
    <source>
        <dbReference type="ARBA" id="ARBA00025502"/>
    </source>
</evidence>
<evidence type="ECO:0000256" key="1">
    <source>
        <dbReference type="ARBA" id="ARBA00007392"/>
    </source>
</evidence>
<evidence type="ECO:0000313" key="7">
    <source>
        <dbReference type="EMBL" id="ADN51651.1"/>
    </source>
</evidence>
<dbReference type="SMART" id="SM00652">
    <property type="entry name" value="eIF1a"/>
    <property type="match status" value="1"/>
</dbReference>
<gene>
    <name evidence="5" type="primary">eif1a</name>
    <name evidence="7" type="ordered locus">Vdis_2283</name>
</gene>
<dbReference type="OrthoDB" id="2586at2157"/>
<dbReference type="eggNOG" id="arCOG01179">
    <property type="taxonomic scope" value="Archaea"/>
</dbReference>
<organism evidence="7 8">
    <name type="scientific">Vulcanisaeta distributa (strain DSM 14429 / JCM 11212 / NBRC 100878 / IC-017)</name>
    <dbReference type="NCBI Taxonomy" id="572478"/>
    <lineage>
        <taxon>Archaea</taxon>
        <taxon>Thermoproteota</taxon>
        <taxon>Thermoprotei</taxon>
        <taxon>Thermoproteales</taxon>
        <taxon>Thermoproteaceae</taxon>
        <taxon>Vulcanisaeta</taxon>
    </lineage>
</organism>
<dbReference type="PANTHER" id="PTHR21668">
    <property type="entry name" value="EIF-1A"/>
    <property type="match status" value="1"/>
</dbReference>
<evidence type="ECO:0000259" key="6">
    <source>
        <dbReference type="PROSITE" id="PS50832"/>
    </source>
</evidence>
<dbReference type="EMBL" id="CP002100">
    <property type="protein sequence ID" value="ADN51651.1"/>
    <property type="molecule type" value="Genomic_DNA"/>
</dbReference>
<evidence type="ECO:0000256" key="2">
    <source>
        <dbReference type="ARBA" id="ARBA00022540"/>
    </source>
</evidence>
<dbReference type="GO" id="GO:0003743">
    <property type="term" value="F:translation initiation factor activity"/>
    <property type="evidence" value="ECO:0007669"/>
    <property type="project" value="UniProtKB-UniRule"/>
</dbReference>
<dbReference type="Pfam" id="PF01176">
    <property type="entry name" value="eIF-1a"/>
    <property type="match status" value="1"/>
</dbReference>
<dbReference type="RefSeq" id="WP_013337376.1">
    <property type="nucleotide sequence ID" value="NC_014537.1"/>
</dbReference>
<accession>E1QQN9</accession>
<dbReference type="Gene3D" id="2.40.50.140">
    <property type="entry name" value="Nucleic acid-binding proteins"/>
    <property type="match status" value="1"/>
</dbReference>
<dbReference type="GO" id="GO:0003723">
    <property type="term" value="F:RNA binding"/>
    <property type="evidence" value="ECO:0007669"/>
    <property type="project" value="InterPro"/>
</dbReference>
<dbReference type="HOGENOM" id="CLU_109098_1_2_2"/>
<keyword evidence="3 5" id="KW-0648">Protein biosynthesis</keyword>
<dbReference type="NCBIfam" id="NF003082">
    <property type="entry name" value="PRK04012.1-1"/>
    <property type="match status" value="1"/>
</dbReference>
<dbReference type="Proteomes" id="UP000006681">
    <property type="component" value="Chromosome"/>
</dbReference>
<sequence length="105" mass="12035">MPKENQQGSKVRLPGEGEMLAKVIELVGDDRAKAVCQDGKVRLVRIPGKYRKKMWLRVGDYILVAPWDFEPNRADLIYKYEKNEVNELRQSGYADVLNQLDELAG</sequence>
<dbReference type="InterPro" id="IPR018104">
    <property type="entry name" value="TIF_eIF-1A_CS"/>
</dbReference>
<dbReference type="SUPFAM" id="SSF50249">
    <property type="entry name" value="Nucleic acid-binding proteins"/>
    <property type="match status" value="1"/>
</dbReference>
<reference evidence="7 8" key="1">
    <citation type="journal article" date="2010" name="Stand. Genomic Sci.">
        <title>Complete genome sequence of Vulcanisaeta distributa type strain (IC-017).</title>
        <authorList>
            <person name="Mavromatis K."/>
            <person name="Sikorski J."/>
            <person name="Pabst E."/>
            <person name="Teshima H."/>
            <person name="Lapidus A."/>
            <person name="Lucas S."/>
            <person name="Nolan M."/>
            <person name="Glavina Del Rio T."/>
            <person name="Cheng J.F."/>
            <person name="Bruce D."/>
            <person name="Goodwin L."/>
            <person name="Pitluck S."/>
            <person name="Liolios K."/>
            <person name="Ivanova N."/>
            <person name="Mikhailova N."/>
            <person name="Pati A."/>
            <person name="Chen A."/>
            <person name="Palaniappan K."/>
            <person name="Land M."/>
            <person name="Hauser L."/>
            <person name="Chang Y.J."/>
            <person name="Jeffries C.D."/>
            <person name="Rohde M."/>
            <person name="Spring S."/>
            <person name="Goker M."/>
            <person name="Wirth R."/>
            <person name="Woyke T."/>
            <person name="Bristow J."/>
            <person name="Eisen J.A."/>
            <person name="Markowitz V."/>
            <person name="Hugenholtz P."/>
            <person name="Klenk H.P."/>
            <person name="Kyrpides N.C."/>
        </authorList>
    </citation>
    <scope>NUCLEOTIDE SEQUENCE [LARGE SCALE GENOMIC DNA]</scope>
    <source>
        <strain evidence="8">DSM 14429 / JCM 11212 / NBRC 100878 / IC-017</strain>
    </source>
</reference>
<keyword evidence="8" id="KW-1185">Reference proteome</keyword>
<dbReference type="GeneID" id="9753238"/>
<evidence type="ECO:0000313" key="8">
    <source>
        <dbReference type="Proteomes" id="UP000006681"/>
    </source>
</evidence>
<protein>
    <recommendedName>
        <fullName evidence="5">Translation initiation factor 1A</fullName>
        <shortName evidence="5">aIF-1A</shortName>
    </recommendedName>
</protein>
<dbReference type="PROSITE" id="PS01262">
    <property type="entry name" value="IF1A"/>
    <property type="match status" value="1"/>
</dbReference>
<feature type="domain" description="S1-like" evidence="6">
    <location>
        <begin position="9"/>
        <end position="81"/>
    </location>
</feature>
<comment type="similarity">
    <text evidence="1 5">Belongs to the eIF-1A family.</text>
</comment>
<dbReference type="AlphaFoldDB" id="E1QQN9"/>
<evidence type="ECO:0000256" key="5">
    <source>
        <dbReference type="HAMAP-Rule" id="MF_00216"/>
    </source>
</evidence>
<dbReference type="STRING" id="572478.Vdis_2283"/>
<dbReference type="InterPro" id="IPR001253">
    <property type="entry name" value="TIF_eIF-1A"/>
</dbReference>
<proteinExistence type="inferred from homology"/>
<dbReference type="KEGG" id="vdi:Vdis_2283"/>